<dbReference type="Pfam" id="PF01844">
    <property type="entry name" value="HNH"/>
    <property type="match status" value="1"/>
</dbReference>
<gene>
    <name evidence="2" type="ORF">HV245_19040</name>
</gene>
<dbReference type="InterPro" id="IPR002711">
    <property type="entry name" value="HNH"/>
</dbReference>
<dbReference type="InterPro" id="IPR003615">
    <property type="entry name" value="HNH_nuc"/>
</dbReference>
<organism evidence="2 3">
    <name type="scientific">Escherichia marmotae</name>
    <dbReference type="NCBI Taxonomy" id="1499973"/>
    <lineage>
        <taxon>Bacteria</taxon>
        <taxon>Pseudomonadati</taxon>
        <taxon>Pseudomonadota</taxon>
        <taxon>Gammaproteobacteria</taxon>
        <taxon>Enterobacterales</taxon>
        <taxon>Enterobacteriaceae</taxon>
        <taxon>Escherichia</taxon>
    </lineage>
</organism>
<dbReference type="GO" id="GO:0003676">
    <property type="term" value="F:nucleic acid binding"/>
    <property type="evidence" value="ECO:0007669"/>
    <property type="project" value="InterPro"/>
</dbReference>
<dbReference type="RefSeq" id="WP_096976003.1">
    <property type="nucleotide sequence ID" value="NZ_CP056697.1"/>
</dbReference>
<feature type="domain" description="HNH" evidence="1">
    <location>
        <begin position="37"/>
        <end position="80"/>
    </location>
</feature>
<dbReference type="GO" id="GO:0008270">
    <property type="term" value="F:zinc ion binding"/>
    <property type="evidence" value="ECO:0007669"/>
    <property type="project" value="InterPro"/>
</dbReference>
<comment type="caution">
    <text evidence="2">The sequence shown here is derived from an EMBL/GenBank/DDBJ whole genome shotgun (WGS) entry which is preliminary data.</text>
</comment>
<reference evidence="2 3" key="1">
    <citation type="submission" date="2020-06" db="EMBL/GenBank/DDBJ databases">
        <title>REHAB project genomes.</title>
        <authorList>
            <person name="Shaw L.P."/>
        </authorList>
    </citation>
    <scope>NUCLEOTIDE SEQUENCE [LARGE SCALE GENOMIC DNA]</scope>
    <source>
        <strain evidence="2 3">RHBSTW-00604</strain>
    </source>
</reference>
<name>A0A7W3G0R6_9ESCH</name>
<proteinExistence type="predicted"/>
<dbReference type="GO" id="GO:0004519">
    <property type="term" value="F:endonuclease activity"/>
    <property type="evidence" value="ECO:0007669"/>
    <property type="project" value="UniProtKB-KW"/>
</dbReference>
<dbReference type="Proteomes" id="UP000518474">
    <property type="component" value="Unassembled WGS sequence"/>
</dbReference>
<dbReference type="AlphaFoldDB" id="A0A7W3G0R6"/>
<dbReference type="EMBL" id="JABXPT010000011">
    <property type="protein sequence ID" value="MBA7900223.1"/>
    <property type="molecule type" value="Genomic_DNA"/>
</dbReference>
<keyword evidence="2" id="KW-0255">Endonuclease</keyword>
<keyword evidence="2" id="KW-0540">Nuclease</keyword>
<evidence type="ECO:0000259" key="1">
    <source>
        <dbReference type="Pfam" id="PF01844"/>
    </source>
</evidence>
<accession>A0A7W3G0R6</accession>
<dbReference type="Gene3D" id="1.10.30.50">
    <property type="match status" value="1"/>
</dbReference>
<sequence length="217" mass="25338">MFKVNRTYPAPKSLSKKARYDGADVHEALQECFYGKCYICETKNPLDINIEHFKPKGDDVEKAFDWDNLYLSCSRCNNIKLSKYDNILDCCKEKVWDRVKLLPGYSFKAKKITVTALFNDIETQTTAELLEKVYNSDHTMSKKLTSAALRTQVVKTTQKLIKNINEYYEEDTPTEQKKYLIEKMKMMIKRDAAFSSFCRWIIMEDAELGPILEPFMD</sequence>
<dbReference type="CDD" id="cd00085">
    <property type="entry name" value="HNHc"/>
    <property type="match status" value="1"/>
</dbReference>
<evidence type="ECO:0000313" key="2">
    <source>
        <dbReference type="EMBL" id="MBA7900223.1"/>
    </source>
</evidence>
<evidence type="ECO:0000313" key="3">
    <source>
        <dbReference type="Proteomes" id="UP000518474"/>
    </source>
</evidence>
<protein>
    <submittedName>
        <fullName evidence="2">HNH endonuclease</fullName>
    </submittedName>
</protein>
<keyword evidence="2" id="KW-0378">Hydrolase</keyword>